<evidence type="ECO:0000256" key="14">
    <source>
        <dbReference type="PROSITE-ProRule" id="PRU01379"/>
    </source>
</evidence>
<dbReference type="PRINTS" id="PR00765">
    <property type="entry name" value="CRBOXYPTASEA"/>
</dbReference>
<organism evidence="17 18">
    <name type="scientific">Rhynchophorus ferrugineus</name>
    <name type="common">Red palm weevil</name>
    <name type="synonym">Curculio ferrugineus</name>
    <dbReference type="NCBI Taxonomy" id="354439"/>
    <lineage>
        <taxon>Eukaryota</taxon>
        <taxon>Metazoa</taxon>
        <taxon>Ecdysozoa</taxon>
        <taxon>Arthropoda</taxon>
        <taxon>Hexapoda</taxon>
        <taxon>Insecta</taxon>
        <taxon>Pterygota</taxon>
        <taxon>Neoptera</taxon>
        <taxon>Endopterygota</taxon>
        <taxon>Coleoptera</taxon>
        <taxon>Polyphaga</taxon>
        <taxon>Cucujiformia</taxon>
        <taxon>Curculionidae</taxon>
        <taxon>Dryophthorinae</taxon>
        <taxon>Rhynchophorus</taxon>
    </lineage>
</organism>
<feature type="signal peptide" evidence="15">
    <location>
        <begin position="1"/>
        <end position="18"/>
    </location>
</feature>
<dbReference type="SMART" id="SM00631">
    <property type="entry name" value="Zn_pept"/>
    <property type="match status" value="1"/>
</dbReference>
<dbReference type="Gene3D" id="3.40.630.10">
    <property type="entry name" value="Zn peptidases"/>
    <property type="match status" value="1"/>
</dbReference>
<dbReference type="PANTHER" id="PTHR11705:SF153">
    <property type="entry name" value="ZINC CARBOXYPEPTIDASE A 1-LIKE PROTEIN"/>
    <property type="match status" value="1"/>
</dbReference>
<protein>
    <recommendedName>
        <fullName evidence="16">Peptidase M14 domain-containing protein</fullName>
    </recommendedName>
</protein>
<evidence type="ECO:0000256" key="7">
    <source>
        <dbReference type="ARBA" id="ARBA00022723"/>
    </source>
</evidence>
<keyword evidence="6" id="KW-0645">Protease</keyword>
<keyword evidence="11" id="KW-0482">Metalloprotease</keyword>
<dbReference type="Pfam" id="PF00246">
    <property type="entry name" value="Peptidase_M14"/>
    <property type="match status" value="1"/>
</dbReference>
<evidence type="ECO:0000256" key="5">
    <source>
        <dbReference type="ARBA" id="ARBA00022645"/>
    </source>
</evidence>
<keyword evidence="18" id="KW-1185">Reference proteome</keyword>
<keyword evidence="9" id="KW-0378">Hydrolase</keyword>
<dbReference type="GO" id="GO:0005615">
    <property type="term" value="C:extracellular space"/>
    <property type="evidence" value="ECO:0007669"/>
    <property type="project" value="TreeGrafter"/>
</dbReference>
<dbReference type="Proteomes" id="UP000625711">
    <property type="component" value="Unassembled WGS sequence"/>
</dbReference>
<dbReference type="InterPro" id="IPR000834">
    <property type="entry name" value="Peptidase_M14"/>
</dbReference>
<dbReference type="CDD" id="cd03860">
    <property type="entry name" value="M14_CP_A-B_like"/>
    <property type="match status" value="1"/>
</dbReference>
<feature type="active site" description="Proton donor/acceptor" evidence="14">
    <location>
        <position position="377"/>
    </location>
</feature>
<keyword evidence="8 15" id="KW-0732">Signal</keyword>
<evidence type="ECO:0000256" key="13">
    <source>
        <dbReference type="ARBA" id="ARBA00057299"/>
    </source>
</evidence>
<evidence type="ECO:0000256" key="2">
    <source>
        <dbReference type="ARBA" id="ARBA00004613"/>
    </source>
</evidence>
<comment type="subcellular location">
    <subcellularLocation>
        <location evidence="2">Secreted</location>
    </subcellularLocation>
</comment>
<dbReference type="PANTHER" id="PTHR11705">
    <property type="entry name" value="PROTEASE FAMILY M14 CARBOXYPEPTIDASE A,B"/>
    <property type="match status" value="1"/>
</dbReference>
<comment type="similarity">
    <text evidence="3 14">Belongs to the peptidase M14 family.</text>
</comment>
<dbReference type="GO" id="GO:0008270">
    <property type="term" value="F:zinc ion binding"/>
    <property type="evidence" value="ECO:0007669"/>
    <property type="project" value="InterPro"/>
</dbReference>
<keyword evidence="7" id="KW-0479">Metal-binding</keyword>
<dbReference type="FunFam" id="3.40.630.10:FF:000040">
    <property type="entry name" value="zinc carboxypeptidase"/>
    <property type="match status" value="1"/>
</dbReference>
<gene>
    <name evidence="17" type="ORF">GWI33_016042</name>
</gene>
<dbReference type="PROSITE" id="PS52035">
    <property type="entry name" value="PEPTIDASE_M14"/>
    <property type="match status" value="1"/>
</dbReference>
<dbReference type="GO" id="GO:0006508">
    <property type="term" value="P:proteolysis"/>
    <property type="evidence" value="ECO:0007669"/>
    <property type="project" value="UniProtKB-KW"/>
</dbReference>
<feature type="domain" description="Peptidase M14" evidence="16">
    <location>
        <begin position="118"/>
        <end position="411"/>
    </location>
</feature>
<evidence type="ECO:0000256" key="9">
    <source>
        <dbReference type="ARBA" id="ARBA00022801"/>
    </source>
</evidence>
<dbReference type="PROSITE" id="PS00133">
    <property type="entry name" value="CARBOXYPEPT_ZN_2"/>
    <property type="match status" value="1"/>
</dbReference>
<evidence type="ECO:0000256" key="8">
    <source>
        <dbReference type="ARBA" id="ARBA00022729"/>
    </source>
</evidence>
<dbReference type="AlphaFoldDB" id="A0A834HY53"/>
<comment type="function">
    <text evidence="13">Involved in the digestion of the blood meal.</text>
</comment>
<comment type="cofactor">
    <cofactor evidence="1">
        <name>Zn(2+)</name>
        <dbReference type="ChEBI" id="CHEBI:29105"/>
    </cofactor>
</comment>
<keyword evidence="12" id="KW-1015">Disulfide bond</keyword>
<dbReference type="OrthoDB" id="3626597at2759"/>
<dbReference type="SUPFAM" id="SSF54897">
    <property type="entry name" value="Protease propeptides/inhibitors"/>
    <property type="match status" value="1"/>
</dbReference>
<evidence type="ECO:0000256" key="12">
    <source>
        <dbReference type="ARBA" id="ARBA00023157"/>
    </source>
</evidence>
<evidence type="ECO:0000256" key="6">
    <source>
        <dbReference type="ARBA" id="ARBA00022670"/>
    </source>
</evidence>
<dbReference type="SUPFAM" id="SSF53187">
    <property type="entry name" value="Zn-dependent exopeptidases"/>
    <property type="match status" value="1"/>
</dbReference>
<sequence length="419" mass="47758">MKILLLLVVLGLSRGSFGEKIRFDNHTLYRFVPKNQELVDSLIGLEASGYPGYNFFSPVRGQNTPVNLLVAPDHLDEFKALLELNKVQAELLVPDIQKLIDNEGFRPDSLAGSFDWRTYHTLDEIYSWLRSLSDVYPDHVTIVNGGQSFEGRDILGVKISYTPNNHRHTIFIEANIHAREWITSAVATFIINQLLGNTDPEIRYLAENYDWYIFPVFNPDGFVYSHTTNRLWRKTRQPYSILCVGADPNRNWPYQWMQGGASSFPCSDIYAGPSPLSEPSTLSMSNFINSLGYQIEAYLSIHSFSQMLLLPYGYTTDHLDNYEEMKIIGEQAAYDLSRRYGTQYVVGNTAETIYIATGGSMDWVKHEYEVPVAYTYELRDTGEFGFLLPAEQIIPTGLETMDSIVSIFKSYEILHPRGN</sequence>
<evidence type="ECO:0000256" key="4">
    <source>
        <dbReference type="ARBA" id="ARBA00022525"/>
    </source>
</evidence>
<keyword evidence="5" id="KW-0121">Carboxypeptidase</keyword>
<keyword evidence="10" id="KW-0862">Zinc</keyword>
<reference evidence="17" key="1">
    <citation type="submission" date="2020-08" db="EMBL/GenBank/DDBJ databases">
        <title>Genome sequencing and assembly of the red palm weevil Rhynchophorus ferrugineus.</title>
        <authorList>
            <person name="Dias G.B."/>
            <person name="Bergman C.M."/>
            <person name="Manee M."/>
        </authorList>
    </citation>
    <scope>NUCLEOTIDE SEQUENCE</scope>
    <source>
        <strain evidence="17">AA-2017</strain>
        <tissue evidence="17">Whole larva</tissue>
    </source>
</reference>
<evidence type="ECO:0000256" key="1">
    <source>
        <dbReference type="ARBA" id="ARBA00001947"/>
    </source>
</evidence>
<dbReference type="GO" id="GO:0004181">
    <property type="term" value="F:metallocarboxypeptidase activity"/>
    <property type="evidence" value="ECO:0007669"/>
    <property type="project" value="InterPro"/>
</dbReference>
<proteinExistence type="inferred from homology"/>
<dbReference type="Pfam" id="PF02244">
    <property type="entry name" value="Propep_M14"/>
    <property type="match status" value="1"/>
</dbReference>
<evidence type="ECO:0000256" key="10">
    <source>
        <dbReference type="ARBA" id="ARBA00022833"/>
    </source>
</evidence>
<comment type="caution">
    <text evidence="17">The sequence shown here is derived from an EMBL/GenBank/DDBJ whole genome shotgun (WGS) entry which is preliminary data.</text>
</comment>
<dbReference type="InterPro" id="IPR003146">
    <property type="entry name" value="M14A_act_pep"/>
</dbReference>
<evidence type="ECO:0000256" key="11">
    <source>
        <dbReference type="ARBA" id="ARBA00023049"/>
    </source>
</evidence>
<keyword evidence="4" id="KW-0964">Secreted</keyword>
<evidence type="ECO:0000256" key="15">
    <source>
        <dbReference type="SAM" id="SignalP"/>
    </source>
</evidence>
<dbReference type="InterPro" id="IPR036990">
    <property type="entry name" value="M14A-like_propep"/>
</dbReference>
<evidence type="ECO:0000313" key="18">
    <source>
        <dbReference type="Proteomes" id="UP000625711"/>
    </source>
</evidence>
<accession>A0A834HY53</accession>
<feature type="chain" id="PRO_5032798543" description="Peptidase M14 domain-containing protein" evidence="15">
    <location>
        <begin position="19"/>
        <end position="419"/>
    </location>
</feature>
<dbReference type="Gene3D" id="3.30.70.340">
    <property type="entry name" value="Metallocarboxypeptidase-like"/>
    <property type="match status" value="1"/>
</dbReference>
<name>A0A834HY53_RHYFE</name>
<evidence type="ECO:0000313" key="17">
    <source>
        <dbReference type="EMBL" id="KAF7271082.1"/>
    </source>
</evidence>
<dbReference type="EMBL" id="JAACXV010014020">
    <property type="protein sequence ID" value="KAF7271082.1"/>
    <property type="molecule type" value="Genomic_DNA"/>
</dbReference>
<evidence type="ECO:0000256" key="3">
    <source>
        <dbReference type="ARBA" id="ARBA00005988"/>
    </source>
</evidence>
<evidence type="ECO:0000259" key="16">
    <source>
        <dbReference type="PROSITE" id="PS52035"/>
    </source>
</evidence>
<dbReference type="InterPro" id="IPR057247">
    <property type="entry name" value="CARBOXYPEPT_ZN_2"/>
</dbReference>